<evidence type="ECO:0000313" key="2">
    <source>
        <dbReference type="Proteomes" id="UP000828941"/>
    </source>
</evidence>
<dbReference type="EMBL" id="CM039431">
    <property type="protein sequence ID" value="KAI4335757.1"/>
    <property type="molecule type" value="Genomic_DNA"/>
</dbReference>
<comment type="caution">
    <text evidence="1">The sequence shown here is derived from an EMBL/GenBank/DDBJ whole genome shotgun (WGS) entry which is preliminary data.</text>
</comment>
<keyword evidence="2" id="KW-1185">Reference proteome</keyword>
<organism evidence="1 2">
    <name type="scientific">Bauhinia variegata</name>
    <name type="common">Purple orchid tree</name>
    <name type="synonym">Phanera variegata</name>
    <dbReference type="NCBI Taxonomy" id="167791"/>
    <lineage>
        <taxon>Eukaryota</taxon>
        <taxon>Viridiplantae</taxon>
        <taxon>Streptophyta</taxon>
        <taxon>Embryophyta</taxon>
        <taxon>Tracheophyta</taxon>
        <taxon>Spermatophyta</taxon>
        <taxon>Magnoliopsida</taxon>
        <taxon>eudicotyledons</taxon>
        <taxon>Gunneridae</taxon>
        <taxon>Pentapetalae</taxon>
        <taxon>rosids</taxon>
        <taxon>fabids</taxon>
        <taxon>Fabales</taxon>
        <taxon>Fabaceae</taxon>
        <taxon>Cercidoideae</taxon>
        <taxon>Cercideae</taxon>
        <taxon>Bauhiniinae</taxon>
        <taxon>Bauhinia</taxon>
    </lineage>
</organism>
<gene>
    <name evidence="1" type="ORF">L6164_014368</name>
</gene>
<evidence type="ECO:0000313" key="1">
    <source>
        <dbReference type="EMBL" id="KAI4335757.1"/>
    </source>
</evidence>
<proteinExistence type="predicted"/>
<protein>
    <submittedName>
        <fullName evidence="1">Uncharacterized protein</fullName>
    </submittedName>
</protein>
<name>A0ACB9NH12_BAUVA</name>
<reference evidence="1 2" key="1">
    <citation type="journal article" date="2022" name="DNA Res.">
        <title>Chromosomal-level genome assembly of the orchid tree Bauhinia variegata (Leguminosae; Cercidoideae) supports the allotetraploid origin hypothesis of Bauhinia.</title>
        <authorList>
            <person name="Zhong Y."/>
            <person name="Chen Y."/>
            <person name="Zheng D."/>
            <person name="Pang J."/>
            <person name="Liu Y."/>
            <person name="Luo S."/>
            <person name="Meng S."/>
            <person name="Qian L."/>
            <person name="Wei D."/>
            <person name="Dai S."/>
            <person name="Zhou R."/>
        </authorList>
    </citation>
    <scope>NUCLEOTIDE SEQUENCE [LARGE SCALE GENOMIC DNA]</scope>
    <source>
        <strain evidence="1">BV-YZ2020</strain>
    </source>
</reference>
<accession>A0ACB9NH12</accession>
<sequence>MDEDLLKRNTDCVYFLASPLTCRKGVDCEYRHNEMARLNPRDCWYWFSGNCLNPTCAFRHPPLDGLTGGSFESSLPGKKTMAPCYFFLNGFCNKGDRCSFLHGPNDSISPVQPVKNSSESTDALMVKNKASSGNKARATSTPTEKYLSPSETSPKVPLDFKFQPKRDDQQPVPENIKPQSDSPRISSYENREPTVIRSHSIFPVGGSVHGTEQSSEEQVNTNHIEPEERWESSPGFDVLVDDDSENLGYEDNSEYMSALDRERREVTEQYLGYELKEPVEYDVTGPEADIQYEREIYDDYRYLDSEQNLAIDRKVPSYYSREIVVDSILSRKRIYMPDEMIVCDRNRDLRDHLRRRREFTGFLRSHKSPRLMVRKEGQQRRGIDQRLSRRLTSEVGLNTIGSLGEGETLSTANKHGLFRHSQQHWSGKHYREKPAKEKRRSIQESSTFTGPKTLAQIKEEKKAEENRHFKSASTDFQDPKSLSDILKDKKRLDCVRDGNC</sequence>
<dbReference type="Proteomes" id="UP000828941">
    <property type="component" value="Chromosome 6"/>
</dbReference>